<sequence>MYNDRHQYFTRSSITGESWKAAGVLPFTFHLGKCWVLLGGESVRTGPKGKFRQLMWRDFGGLREAMDEDAAATASRECSEETLGMLFGSSSADHSAINQSSISLAAQLREGSSSLCVVHQLKKGSYHMFISQSSFVEPLMFSLAMEQNALRAQPIAGAEKISVTWVLMVDLLKVVSKERRSYFYGSKNRLFSGRAPFGYVPQRLTLPPCFVNSLRSALNDGLLAFIKACREASVPETACLLDAIPDQENENAKATYPTDIAHQS</sequence>
<reference evidence="1 2" key="1">
    <citation type="submission" date="2017-08" db="EMBL/GenBank/DDBJ databases">
        <title>Acidophilic green algal genome provides insights into adaptation to an acidic environment.</title>
        <authorList>
            <person name="Hirooka S."/>
            <person name="Hirose Y."/>
            <person name="Kanesaki Y."/>
            <person name="Higuchi S."/>
            <person name="Fujiwara T."/>
            <person name="Onuma R."/>
            <person name="Era A."/>
            <person name="Ohbayashi R."/>
            <person name="Uzuka A."/>
            <person name="Nozaki H."/>
            <person name="Yoshikawa H."/>
            <person name="Miyagishima S.Y."/>
        </authorList>
    </citation>
    <scope>NUCLEOTIDE SEQUENCE [LARGE SCALE GENOMIC DNA]</scope>
    <source>
        <strain evidence="1 2">NIES-2499</strain>
    </source>
</reference>
<dbReference type="OrthoDB" id="514993at2759"/>
<comment type="caution">
    <text evidence="1">The sequence shown here is derived from an EMBL/GenBank/DDBJ whole genome shotgun (WGS) entry which is preliminary data.</text>
</comment>
<gene>
    <name evidence="1" type="ORF">CEUSTIGMA_g7634.t1</name>
</gene>
<accession>A0A250XAX7</accession>
<dbReference type="Proteomes" id="UP000232323">
    <property type="component" value="Unassembled WGS sequence"/>
</dbReference>
<keyword evidence="2" id="KW-1185">Reference proteome</keyword>
<evidence type="ECO:0000313" key="2">
    <source>
        <dbReference type="Proteomes" id="UP000232323"/>
    </source>
</evidence>
<evidence type="ECO:0008006" key="3">
    <source>
        <dbReference type="Google" id="ProtNLM"/>
    </source>
</evidence>
<protein>
    <recommendedName>
        <fullName evidence="3">Nudix hydrolase domain-containing protein</fullName>
    </recommendedName>
</protein>
<dbReference type="AlphaFoldDB" id="A0A250XAX7"/>
<name>A0A250XAX7_9CHLO</name>
<evidence type="ECO:0000313" key="1">
    <source>
        <dbReference type="EMBL" id="GAX80196.1"/>
    </source>
</evidence>
<dbReference type="EMBL" id="BEGY01000049">
    <property type="protein sequence ID" value="GAX80196.1"/>
    <property type="molecule type" value="Genomic_DNA"/>
</dbReference>
<organism evidence="1 2">
    <name type="scientific">Chlamydomonas eustigma</name>
    <dbReference type="NCBI Taxonomy" id="1157962"/>
    <lineage>
        <taxon>Eukaryota</taxon>
        <taxon>Viridiplantae</taxon>
        <taxon>Chlorophyta</taxon>
        <taxon>core chlorophytes</taxon>
        <taxon>Chlorophyceae</taxon>
        <taxon>CS clade</taxon>
        <taxon>Chlamydomonadales</taxon>
        <taxon>Chlamydomonadaceae</taxon>
        <taxon>Chlamydomonas</taxon>
    </lineage>
</organism>
<proteinExistence type="predicted"/>